<keyword evidence="2" id="KW-1185">Reference proteome</keyword>
<evidence type="ECO:0000313" key="2">
    <source>
        <dbReference type="Proteomes" id="UP001500631"/>
    </source>
</evidence>
<organism evidence="1 2">
    <name type="scientific">Wohlfahrtiimonas larvae</name>
    <dbReference type="NCBI Taxonomy" id="1157986"/>
    <lineage>
        <taxon>Bacteria</taxon>
        <taxon>Pseudomonadati</taxon>
        <taxon>Pseudomonadota</taxon>
        <taxon>Gammaproteobacteria</taxon>
        <taxon>Cardiobacteriales</taxon>
        <taxon>Ignatzschineriaceae</taxon>
        <taxon>Wohlfahrtiimonas</taxon>
    </lineage>
</organism>
<protein>
    <recommendedName>
        <fullName evidence="3">RiboL-PSP-HEPN domain-containing protein</fullName>
    </recommendedName>
</protein>
<dbReference type="Proteomes" id="UP001500631">
    <property type="component" value="Unassembled WGS sequence"/>
</dbReference>
<dbReference type="EMBL" id="BAABKE010000005">
    <property type="protein sequence ID" value="GAA5100732.1"/>
    <property type="molecule type" value="Genomic_DNA"/>
</dbReference>
<name>A0ABP9MRU0_9GAMM</name>
<accession>A0ABP9MRU0</accession>
<reference evidence="2" key="1">
    <citation type="journal article" date="2019" name="Int. J. Syst. Evol. Microbiol.">
        <title>The Global Catalogue of Microorganisms (GCM) 10K type strain sequencing project: providing services to taxonomists for standard genome sequencing and annotation.</title>
        <authorList>
            <consortium name="The Broad Institute Genomics Platform"/>
            <consortium name="The Broad Institute Genome Sequencing Center for Infectious Disease"/>
            <person name="Wu L."/>
            <person name="Ma J."/>
        </authorList>
    </citation>
    <scope>NUCLEOTIDE SEQUENCE [LARGE SCALE GENOMIC DNA]</scope>
    <source>
        <strain evidence="2">JCM 18424</strain>
    </source>
</reference>
<proteinExistence type="predicted"/>
<gene>
    <name evidence="1" type="ORF">GCM10023338_15660</name>
</gene>
<comment type="caution">
    <text evidence="1">The sequence shown here is derived from an EMBL/GenBank/DDBJ whole genome shotgun (WGS) entry which is preliminary data.</text>
</comment>
<evidence type="ECO:0008006" key="3">
    <source>
        <dbReference type="Google" id="ProtNLM"/>
    </source>
</evidence>
<evidence type="ECO:0000313" key="1">
    <source>
        <dbReference type="EMBL" id="GAA5100732.1"/>
    </source>
</evidence>
<sequence>MCDVSEMTDRFVPIETLKAHQIVGLPPNVIFQATSNIRYYKLELFRLLIGTSSFKCIISDEIIVQRENYSKLPNTYNKNIKPKIGRYIGIDTKKMGKELTNNNNRGFYDEILKEYYSYFFETKKENHTTAFIHIYRILERIAICLPLVYAACSNDYKGVYNDFKKYILDDKTGELKVIQKFVSSFIDASILQSTVDIEIQPLQSNFHENHFNAIARFNLHESNTPFSQITFKYEKVLEFIIKVRNAYFHALTGSNNSFKADDIVYSQDFFKMINPLCCSWMSYLIIQVMKLELK</sequence>